<evidence type="ECO:0000256" key="4">
    <source>
        <dbReference type="ARBA" id="ARBA00022989"/>
    </source>
</evidence>
<evidence type="ECO:0000313" key="10">
    <source>
        <dbReference type="Proteomes" id="UP000710432"/>
    </source>
</evidence>
<dbReference type="Gene3D" id="1.20.140.150">
    <property type="match status" value="1"/>
</dbReference>
<evidence type="ECO:0000256" key="5">
    <source>
        <dbReference type="ARBA" id="ARBA00023136"/>
    </source>
</evidence>
<dbReference type="PANTHER" id="PTHR10671:SF40">
    <property type="entry name" value="GERM CELL-SPECIFIC GENE 1-LIKE PROTEIN 2"/>
    <property type="match status" value="1"/>
</dbReference>
<keyword evidence="3 7" id="KW-0812">Transmembrane</keyword>
<evidence type="ECO:0000256" key="8">
    <source>
        <dbReference type="SAM" id="SignalP"/>
    </source>
</evidence>
<keyword evidence="4 7" id="KW-1133">Transmembrane helix</keyword>
<organism evidence="9 10">
    <name type="scientific">Microtus ochrogaster</name>
    <name type="common">Prairie vole</name>
    <dbReference type="NCBI Taxonomy" id="79684"/>
    <lineage>
        <taxon>Eukaryota</taxon>
        <taxon>Metazoa</taxon>
        <taxon>Chordata</taxon>
        <taxon>Craniata</taxon>
        <taxon>Vertebrata</taxon>
        <taxon>Euteleostomi</taxon>
        <taxon>Mammalia</taxon>
        <taxon>Eutheria</taxon>
        <taxon>Euarchontoglires</taxon>
        <taxon>Glires</taxon>
        <taxon>Rodentia</taxon>
        <taxon>Myomorpha</taxon>
        <taxon>Muroidea</taxon>
        <taxon>Cricetidae</taxon>
        <taxon>Arvicolinae</taxon>
        <taxon>Microtus</taxon>
    </lineage>
</organism>
<comment type="caution">
    <text evidence="9">The sequence shown here is derived from an EMBL/GenBank/DDBJ whole genome shotgun (WGS) entry which is preliminary data.</text>
</comment>
<dbReference type="GO" id="GO:0005886">
    <property type="term" value="C:plasma membrane"/>
    <property type="evidence" value="ECO:0007669"/>
    <property type="project" value="TreeGrafter"/>
</dbReference>
<dbReference type="AlphaFoldDB" id="A0A8J6GIE2"/>
<dbReference type="EMBL" id="JAATJU010022200">
    <property type="protein sequence ID" value="KAH0511490.1"/>
    <property type="molecule type" value="Genomic_DNA"/>
</dbReference>
<feature type="region of interest" description="Disordered" evidence="6">
    <location>
        <begin position="300"/>
        <end position="321"/>
    </location>
</feature>
<evidence type="ECO:0000256" key="7">
    <source>
        <dbReference type="SAM" id="Phobius"/>
    </source>
</evidence>
<comment type="subcellular location">
    <subcellularLocation>
        <location evidence="1">Membrane</location>
        <topology evidence="1">Multi-pass membrane protein</topology>
    </subcellularLocation>
</comment>
<protein>
    <submittedName>
        <fullName evidence="9">Germ cell-specific gene 1-like protein 2</fullName>
    </submittedName>
</protein>
<feature type="signal peptide" evidence="8">
    <location>
        <begin position="1"/>
        <end position="20"/>
    </location>
</feature>
<dbReference type="PANTHER" id="PTHR10671">
    <property type="entry name" value="EPITHELIAL MEMBRANE PROTEIN-RELATED"/>
    <property type="match status" value="1"/>
</dbReference>
<evidence type="ECO:0000256" key="1">
    <source>
        <dbReference type="ARBA" id="ARBA00004141"/>
    </source>
</evidence>
<sequence length="346" mass="38189">MDRARWQRVLTLLPICLALAFSLTAMGSSHWCEGIRRMTKPLCQDPLGGVNCIQVSQASNSTGREHDDSQTVQYIWETGDDKFLLLRFHAGLWQSCEESLNSTGVLWLSIGAEVLDIFLILAGVIFLGCSVSHCHSGCNWLKVDASVAILMVLAGLLGMVAHMMYTTSFQITVNLGPEDWRPQTWDYSWSYCLAWGSFALCMAVSVATMSRYTVTQAEKPKAQKGSPYPQHNIPQPEASQQGEILCDFTMSIKPELVPERRQSLEMFPKDAWLLGRYEEMTVDGGEEDENLLEPREQVDVNGASSRHGCQGGGLGPLKSKSKQAPKHCFLLKLGNIACAPGVVTQA</sequence>
<name>A0A8J6GIE2_MICOH</name>
<keyword evidence="8" id="KW-0732">Signal</keyword>
<evidence type="ECO:0000256" key="2">
    <source>
        <dbReference type="ARBA" id="ARBA00007425"/>
    </source>
</evidence>
<proteinExistence type="inferred from homology"/>
<accession>A0A8J6GIE2</accession>
<dbReference type="Pfam" id="PF07803">
    <property type="entry name" value="GSG-1"/>
    <property type="match status" value="1"/>
</dbReference>
<evidence type="ECO:0000256" key="3">
    <source>
        <dbReference type="ARBA" id="ARBA00022692"/>
    </source>
</evidence>
<dbReference type="InterPro" id="IPR050579">
    <property type="entry name" value="PMP-22/EMP/MP20-like"/>
</dbReference>
<gene>
    <name evidence="9" type="ORF">LTLLF_148465</name>
</gene>
<comment type="similarity">
    <text evidence="2">Belongs to the GSG1 family.</text>
</comment>
<feature type="transmembrane region" description="Helical" evidence="7">
    <location>
        <begin position="147"/>
        <end position="167"/>
    </location>
</feature>
<keyword evidence="5 7" id="KW-0472">Membrane</keyword>
<dbReference type="Proteomes" id="UP000710432">
    <property type="component" value="Unassembled WGS sequence"/>
</dbReference>
<feature type="chain" id="PRO_5035152476" evidence="8">
    <location>
        <begin position="21"/>
        <end position="346"/>
    </location>
</feature>
<feature type="transmembrane region" description="Helical" evidence="7">
    <location>
        <begin position="105"/>
        <end position="127"/>
    </location>
</feature>
<reference evidence="9" key="1">
    <citation type="submission" date="2020-03" db="EMBL/GenBank/DDBJ databases">
        <title>Studies in the Genomics of Life Span.</title>
        <authorList>
            <person name="Glass D."/>
        </authorList>
    </citation>
    <scope>NUCLEOTIDE SEQUENCE</scope>
    <source>
        <strain evidence="9">LTLLF</strain>
        <tissue evidence="9">Muscle</tissue>
    </source>
</reference>
<evidence type="ECO:0000313" key="9">
    <source>
        <dbReference type="EMBL" id="KAH0511490.1"/>
    </source>
</evidence>
<dbReference type="InterPro" id="IPR012478">
    <property type="entry name" value="GSG-1"/>
</dbReference>
<evidence type="ECO:0000256" key="6">
    <source>
        <dbReference type="SAM" id="MobiDB-lite"/>
    </source>
</evidence>
<feature type="transmembrane region" description="Helical" evidence="7">
    <location>
        <begin position="187"/>
        <end position="209"/>
    </location>
</feature>